<keyword evidence="9" id="KW-1185">Reference proteome</keyword>
<dbReference type="PANTHER" id="PTHR22773">
    <property type="entry name" value="NADH DEHYDROGENASE"/>
    <property type="match status" value="1"/>
</dbReference>
<feature type="transmembrane region" description="Helical" evidence="5">
    <location>
        <begin position="317"/>
        <end position="336"/>
    </location>
</feature>
<dbReference type="Proteomes" id="UP000198727">
    <property type="component" value="Unassembled WGS sequence"/>
</dbReference>
<keyword evidence="5" id="KW-1278">Translocase</keyword>
<evidence type="ECO:0000256" key="3">
    <source>
        <dbReference type="ARBA" id="ARBA00022989"/>
    </source>
</evidence>
<keyword evidence="5" id="KW-0813">Transport</keyword>
<keyword evidence="2 5" id="KW-0812">Transmembrane</keyword>
<dbReference type="STRING" id="587909.SAMN05421810_11499"/>
<dbReference type="AlphaFoldDB" id="A0A1I6AUC4"/>
<dbReference type="InterPro" id="IPR010096">
    <property type="entry name" value="NADH-Q_OxRdtase_suN/2"/>
</dbReference>
<keyword evidence="4 5" id="KW-0472">Membrane</keyword>
<reference evidence="9" key="1">
    <citation type="submission" date="2016-10" db="EMBL/GenBank/DDBJ databases">
        <authorList>
            <person name="Varghese N."/>
            <person name="Submissions S."/>
        </authorList>
    </citation>
    <scope>NUCLEOTIDE SEQUENCE [LARGE SCALE GENOMIC DNA]</scope>
    <source>
        <strain evidence="9">CGMCC 4.5579</strain>
    </source>
</reference>
<evidence type="ECO:0000256" key="4">
    <source>
        <dbReference type="ARBA" id="ARBA00023136"/>
    </source>
</evidence>
<dbReference type="GO" id="GO:0042773">
    <property type="term" value="P:ATP synthesis coupled electron transport"/>
    <property type="evidence" value="ECO:0007669"/>
    <property type="project" value="InterPro"/>
</dbReference>
<dbReference type="InterPro" id="IPR001750">
    <property type="entry name" value="ND/Mrp_TM"/>
</dbReference>
<evidence type="ECO:0000256" key="6">
    <source>
        <dbReference type="RuleBase" id="RU000320"/>
    </source>
</evidence>
<dbReference type="EC" id="7.1.1.-" evidence="5"/>
<comment type="subunit">
    <text evidence="5">NDH-1 is composed of 14 different subunits. Subunits NuoA, H, J, K, L, M, N constitute the membrane sector of the complex.</text>
</comment>
<accession>A0A1I6AUC4</accession>
<dbReference type="EMBL" id="FOWW01000014">
    <property type="protein sequence ID" value="SFQ72077.1"/>
    <property type="molecule type" value="Genomic_DNA"/>
</dbReference>
<name>A0A1I6AUC4_9PSEU</name>
<feature type="transmembrane region" description="Helical" evidence="5">
    <location>
        <begin position="233"/>
        <end position="252"/>
    </location>
</feature>
<dbReference type="GO" id="GO:0050136">
    <property type="term" value="F:NADH dehydrogenase (quinone) (non-electrogenic) activity"/>
    <property type="evidence" value="ECO:0007669"/>
    <property type="project" value="UniProtKB-UniRule"/>
</dbReference>
<evidence type="ECO:0000256" key="2">
    <source>
        <dbReference type="ARBA" id="ARBA00022692"/>
    </source>
</evidence>
<comment type="subcellular location">
    <subcellularLocation>
        <location evidence="5">Cell membrane</location>
        <topology evidence="5">Multi-pass membrane protein</topology>
    </subcellularLocation>
    <subcellularLocation>
        <location evidence="1">Endomembrane system</location>
        <topology evidence="1">Multi-pass membrane protein</topology>
    </subcellularLocation>
    <subcellularLocation>
        <location evidence="6">Membrane</location>
        <topology evidence="6">Multi-pass membrane protein</topology>
    </subcellularLocation>
</comment>
<protein>
    <recommendedName>
        <fullName evidence="5">NADH-quinone oxidoreductase subunit N</fullName>
        <ecNumber evidence="5">7.1.1.-</ecNumber>
    </recommendedName>
    <alternativeName>
        <fullName evidence="5">NADH dehydrogenase I subunit N</fullName>
    </alternativeName>
    <alternativeName>
        <fullName evidence="5">NDH-1 subunit N</fullName>
    </alternativeName>
</protein>
<feature type="transmembrane region" description="Helical" evidence="5">
    <location>
        <begin position="6"/>
        <end position="26"/>
    </location>
</feature>
<feature type="transmembrane region" description="Helical" evidence="5">
    <location>
        <begin position="69"/>
        <end position="88"/>
    </location>
</feature>
<feature type="transmembrane region" description="Helical" evidence="5">
    <location>
        <begin position="392"/>
        <end position="412"/>
    </location>
</feature>
<dbReference type="Pfam" id="PF00361">
    <property type="entry name" value="Proton_antipo_M"/>
    <property type="match status" value="1"/>
</dbReference>
<dbReference type="HAMAP" id="MF_00445">
    <property type="entry name" value="NDH1_NuoN_1"/>
    <property type="match status" value="1"/>
</dbReference>
<gene>
    <name evidence="5" type="primary">nuoN</name>
    <name evidence="8" type="ORF">SAMN05421810_11499</name>
</gene>
<dbReference type="GO" id="GO:0008137">
    <property type="term" value="F:NADH dehydrogenase (ubiquinone) activity"/>
    <property type="evidence" value="ECO:0007669"/>
    <property type="project" value="InterPro"/>
</dbReference>
<keyword evidence="5" id="KW-0874">Quinone</keyword>
<dbReference type="GO" id="GO:0012505">
    <property type="term" value="C:endomembrane system"/>
    <property type="evidence" value="ECO:0007669"/>
    <property type="project" value="UniProtKB-SubCell"/>
</dbReference>
<evidence type="ECO:0000256" key="1">
    <source>
        <dbReference type="ARBA" id="ARBA00004127"/>
    </source>
</evidence>
<evidence type="ECO:0000256" key="5">
    <source>
        <dbReference type="HAMAP-Rule" id="MF_00445"/>
    </source>
</evidence>
<dbReference type="GO" id="GO:0005886">
    <property type="term" value="C:plasma membrane"/>
    <property type="evidence" value="ECO:0007669"/>
    <property type="project" value="UniProtKB-SubCell"/>
</dbReference>
<feature type="transmembrane region" description="Helical" evidence="5">
    <location>
        <begin position="155"/>
        <end position="176"/>
    </location>
</feature>
<feature type="transmembrane region" description="Helical" evidence="5">
    <location>
        <begin position="433"/>
        <end position="460"/>
    </location>
</feature>
<keyword evidence="5" id="KW-0520">NAD</keyword>
<keyword evidence="3 5" id="KW-1133">Transmembrane helix</keyword>
<feature type="transmembrane region" description="Helical" evidence="5">
    <location>
        <begin position="33"/>
        <end position="54"/>
    </location>
</feature>
<feature type="domain" description="NADH:quinone oxidoreductase/Mrp antiporter transmembrane" evidence="7">
    <location>
        <begin position="119"/>
        <end position="405"/>
    </location>
</feature>
<comment type="catalytic activity">
    <reaction evidence="5">
        <text>a quinone + NADH + 5 H(+)(in) = a quinol + NAD(+) + 4 H(+)(out)</text>
        <dbReference type="Rhea" id="RHEA:57888"/>
        <dbReference type="ChEBI" id="CHEBI:15378"/>
        <dbReference type="ChEBI" id="CHEBI:24646"/>
        <dbReference type="ChEBI" id="CHEBI:57540"/>
        <dbReference type="ChEBI" id="CHEBI:57945"/>
        <dbReference type="ChEBI" id="CHEBI:132124"/>
    </reaction>
</comment>
<keyword evidence="5" id="KW-1003">Cell membrane</keyword>
<comment type="function">
    <text evidence="5">NDH-1 shuttles electrons from NADH, via FMN and iron-sulfur (Fe-S) centers, to quinones in the respiratory chain. The immediate electron acceptor for the enzyme in this species is believed to be a menaquinone. Couples the redox reaction to proton translocation (for every two electrons transferred, four hydrogen ions are translocated across the cytoplasmic membrane), and thus conserves the redox energy in a proton gradient.</text>
</comment>
<feature type="transmembrane region" description="Helical" evidence="5">
    <location>
        <begin position="100"/>
        <end position="117"/>
    </location>
</feature>
<dbReference type="GO" id="GO:0048038">
    <property type="term" value="F:quinone binding"/>
    <property type="evidence" value="ECO:0007669"/>
    <property type="project" value="UniProtKB-KW"/>
</dbReference>
<feature type="transmembrane region" description="Helical" evidence="5">
    <location>
        <begin position="290"/>
        <end position="311"/>
    </location>
</feature>
<feature type="transmembrane region" description="Helical" evidence="5">
    <location>
        <begin position="196"/>
        <end position="221"/>
    </location>
</feature>
<feature type="transmembrane region" description="Helical" evidence="5">
    <location>
        <begin position="123"/>
        <end position="143"/>
    </location>
</feature>
<feature type="transmembrane region" description="Helical" evidence="5">
    <location>
        <begin position="357"/>
        <end position="380"/>
    </location>
</feature>
<organism evidence="8 9">
    <name type="scientific">Amycolatopsis arida</name>
    <dbReference type="NCBI Taxonomy" id="587909"/>
    <lineage>
        <taxon>Bacteria</taxon>
        <taxon>Bacillati</taxon>
        <taxon>Actinomycetota</taxon>
        <taxon>Actinomycetes</taxon>
        <taxon>Pseudonocardiales</taxon>
        <taxon>Pseudonocardiaceae</taxon>
        <taxon>Amycolatopsis</taxon>
    </lineage>
</organism>
<evidence type="ECO:0000259" key="7">
    <source>
        <dbReference type="Pfam" id="PF00361"/>
    </source>
</evidence>
<sequence>MDVLALLPELCLLLGAVASLLVGLWLPRRQQWPAHAVAALAALAALVATAVAAAGPDRAVFSAGYQIDATLHVVRAVVAGAVPLVLAISRDQVRHHPRETEFATLVLLAALGAVLLAGANDLLVLAAAYLLATVPLYALAGFGKDAGGTEAALKLALFGALLGITMLAGITVLFGLGGASGYPALAEGLRAAPPPAVVGAVVATAAGLLFKAGAVPGHFWLPDAVEGTGIGVAAFLTTVPKVGAIAALYRLVTDAVPAAGGVALLLALLAVASMTLGNLAAFGQDDVRRLLGYSTVSQVGYLLIAPAAAGAELARPALLLYLVGYTVTNLGAFAVVAARPGAHQLSDYSGLFYRDPLLALTLVVCLLGFVGTPPTAVFAGKLTVFTAGLDAGLGWLVVLAAVNTVASVFYYLRWIAPLFREAGTREGGARARWARGTAYTAGAATLLVGVGAGVVLAAVAA</sequence>
<proteinExistence type="inferred from homology"/>
<feature type="transmembrane region" description="Helical" evidence="5">
    <location>
        <begin position="258"/>
        <end position="283"/>
    </location>
</feature>
<evidence type="ECO:0000313" key="8">
    <source>
        <dbReference type="EMBL" id="SFQ72077.1"/>
    </source>
</evidence>
<dbReference type="OrthoDB" id="9811718at2"/>
<evidence type="ECO:0000313" key="9">
    <source>
        <dbReference type="Proteomes" id="UP000198727"/>
    </source>
</evidence>
<comment type="similarity">
    <text evidence="5">Belongs to the complex I subunit 2 family.</text>
</comment>